<evidence type="ECO:0000256" key="1">
    <source>
        <dbReference type="SAM" id="Phobius"/>
    </source>
</evidence>
<proteinExistence type="predicted"/>
<feature type="transmembrane region" description="Helical" evidence="1">
    <location>
        <begin position="309"/>
        <end position="332"/>
    </location>
</feature>
<feature type="transmembrane region" description="Helical" evidence="1">
    <location>
        <begin position="253"/>
        <end position="274"/>
    </location>
</feature>
<keyword evidence="1" id="KW-0812">Transmembrane</keyword>
<feature type="transmembrane region" description="Helical" evidence="1">
    <location>
        <begin position="223"/>
        <end position="241"/>
    </location>
</feature>
<feature type="transmembrane region" description="Helical" evidence="1">
    <location>
        <begin position="12"/>
        <end position="29"/>
    </location>
</feature>
<organism evidence="2 3">
    <name type="scientific">Flexivirga aerilata</name>
    <dbReference type="NCBI Taxonomy" id="1656889"/>
    <lineage>
        <taxon>Bacteria</taxon>
        <taxon>Bacillati</taxon>
        <taxon>Actinomycetota</taxon>
        <taxon>Actinomycetes</taxon>
        <taxon>Micrococcales</taxon>
        <taxon>Dermacoccaceae</taxon>
        <taxon>Flexivirga</taxon>
    </lineage>
</organism>
<feature type="transmembrane region" description="Helical" evidence="1">
    <location>
        <begin position="137"/>
        <end position="158"/>
    </location>
</feature>
<evidence type="ECO:0000313" key="2">
    <source>
        <dbReference type="EMBL" id="NNG40533.1"/>
    </source>
</evidence>
<keyword evidence="1" id="KW-0472">Membrane</keyword>
<protein>
    <recommendedName>
        <fullName evidence="4">Poly-gamma-glutamate biosynthesis protein PgsC</fullName>
    </recommendedName>
</protein>
<dbReference type="GO" id="GO:0016020">
    <property type="term" value="C:membrane"/>
    <property type="evidence" value="ECO:0007669"/>
    <property type="project" value="InterPro"/>
</dbReference>
<evidence type="ECO:0008006" key="4">
    <source>
        <dbReference type="Google" id="ProtNLM"/>
    </source>
</evidence>
<feature type="transmembrane region" description="Helical" evidence="1">
    <location>
        <begin position="49"/>
        <end position="70"/>
    </location>
</feature>
<keyword evidence="1" id="KW-1133">Transmembrane helix</keyword>
<dbReference type="InterPro" id="IPR008338">
    <property type="entry name" value="Capsule_biosynth_CapC"/>
</dbReference>
<feature type="transmembrane region" description="Helical" evidence="1">
    <location>
        <begin position="109"/>
        <end position="125"/>
    </location>
</feature>
<dbReference type="EMBL" id="JABENB010000002">
    <property type="protein sequence ID" value="NNG40533.1"/>
    <property type="molecule type" value="Genomic_DNA"/>
</dbReference>
<dbReference type="AlphaFoldDB" id="A0A849AKG7"/>
<dbReference type="GO" id="GO:0045227">
    <property type="term" value="P:capsule polysaccharide biosynthetic process"/>
    <property type="evidence" value="ECO:0007669"/>
    <property type="project" value="InterPro"/>
</dbReference>
<gene>
    <name evidence="2" type="ORF">HJ588_14795</name>
</gene>
<sequence>MAEYAVSPEIARVVLVAGVILSMLFYERAQLTTGGAIVPAYFALSANRPVAIAVTIFVGYLTYLIVHYVVGRRKILYGRKKFEVEVLVGLGLILVTTALARAFGHLDPWLAGLAGIGFLIPGILAHDMGRQKPGRTIFAVAVTAAALVVVTQLLTRLLDVVPGQTEPEPVLASVLGYPREVLIIAVGLSVVIGTFVFSRLGIRSGGFISGAYLALVSPRWPDMFFTATVAIATWFVVTRLLMPRLLLFGRRKLSTMILVGALIGWSLEIVLSVLTHQQYQPWRGLTVATLMVPALIANDAQRQGWERTVWGTGLTAVGVLAATNAVAAAALAGGLL</sequence>
<dbReference type="Pfam" id="PF14102">
    <property type="entry name" value="Caps_synth_CapC"/>
    <property type="match status" value="2"/>
</dbReference>
<keyword evidence="3" id="KW-1185">Reference proteome</keyword>
<dbReference type="RefSeq" id="WP_171156890.1">
    <property type="nucleotide sequence ID" value="NZ_JABENB010000002.1"/>
</dbReference>
<dbReference type="PRINTS" id="PR01759">
    <property type="entry name" value="CAPSULEPROTC"/>
</dbReference>
<accession>A0A849AKG7</accession>
<name>A0A849AKG7_9MICO</name>
<evidence type="ECO:0000313" key="3">
    <source>
        <dbReference type="Proteomes" id="UP000557772"/>
    </source>
</evidence>
<reference evidence="2 3" key="1">
    <citation type="submission" date="2020-05" db="EMBL/GenBank/DDBJ databases">
        <title>Flexivirga sp. ID2601S isolated from air conditioner.</title>
        <authorList>
            <person name="Kim D.H."/>
        </authorList>
    </citation>
    <scope>NUCLEOTIDE SEQUENCE [LARGE SCALE GENOMIC DNA]</scope>
    <source>
        <strain evidence="2 3">ID2601S</strain>
    </source>
</reference>
<comment type="caution">
    <text evidence="2">The sequence shown here is derived from an EMBL/GenBank/DDBJ whole genome shotgun (WGS) entry which is preliminary data.</text>
</comment>
<dbReference type="Proteomes" id="UP000557772">
    <property type="component" value="Unassembled WGS sequence"/>
</dbReference>
<feature type="transmembrane region" description="Helical" evidence="1">
    <location>
        <begin position="82"/>
        <end position="103"/>
    </location>
</feature>
<feature type="transmembrane region" description="Helical" evidence="1">
    <location>
        <begin position="170"/>
        <end position="193"/>
    </location>
</feature>